<sequence length="62" mass="6952">MKGLKSHPEPTIPPAEAMSMFVVEISRFSTVVSFLKVQQLLSITVYRYKAYEAGYTLGLITL</sequence>
<organism evidence="1 2">
    <name type="scientific">Legionella antarctica</name>
    <dbReference type="NCBI Taxonomy" id="2708020"/>
    <lineage>
        <taxon>Bacteria</taxon>
        <taxon>Pseudomonadati</taxon>
        <taxon>Pseudomonadota</taxon>
        <taxon>Gammaproteobacteria</taxon>
        <taxon>Legionellales</taxon>
        <taxon>Legionellaceae</taxon>
        <taxon>Legionella</taxon>
    </lineage>
</organism>
<gene>
    <name evidence="1" type="ORF">TUM19329_24830</name>
</gene>
<accession>A0A6F8T7W3</accession>
<dbReference type="Proteomes" id="UP000502894">
    <property type="component" value="Chromosome"/>
</dbReference>
<evidence type="ECO:0000313" key="1">
    <source>
        <dbReference type="EMBL" id="BCA96122.1"/>
    </source>
</evidence>
<reference evidence="1" key="1">
    <citation type="journal article" date="2020" name="Microbiol. Resour. Announc.">
        <title>Complete Genome Sequence of Novel Psychrotolerant Legionella Strain TUM19329, Isolated from Antarctic Lake Sediment.</title>
        <authorList>
            <person name="Shimada S."/>
            <person name="Nakai R."/>
            <person name="Aoki K."/>
            <person name="Shimoeda N."/>
            <person name="Ohno G."/>
            <person name="Miyazaki Y."/>
            <person name="Kudoh S."/>
            <person name="Imura S."/>
            <person name="Watanabe K."/>
            <person name="Ishii Y."/>
            <person name="Tateda K."/>
        </authorList>
    </citation>
    <scope>NUCLEOTIDE SEQUENCE [LARGE SCALE GENOMIC DNA]</scope>
    <source>
        <strain evidence="1">TUM19329</strain>
    </source>
</reference>
<keyword evidence="2" id="KW-1185">Reference proteome</keyword>
<proteinExistence type="predicted"/>
<evidence type="ECO:0000313" key="2">
    <source>
        <dbReference type="Proteomes" id="UP000502894"/>
    </source>
</evidence>
<dbReference type="KEGG" id="lant:TUM19329_24830"/>
<protein>
    <submittedName>
        <fullName evidence="1">Uncharacterized protein</fullName>
    </submittedName>
</protein>
<dbReference type="EMBL" id="AP022839">
    <property type="protein sequence ID" value="BCA96122.1"/>
    <property type="molecule type" value="Genomic_DNA"/>
</dbReference>
<name>A0A6F8T7W3_9GAMM</name>
<dbReference type="AlphaFoldDB" id="A0A6F8T7W3"/>